<dbReference type="Proteomes" id="UP001500016">
    <property type="component" value="Unassembled WGS sequence"/>
</dbReference>
<evidence type="ECO:0000256" key="1">
    <source>
        <dbReference type="ARBA" id="ARBA00004141"/>
    </source>
</evidence>
<reference evidence="6 7" key="1">
    <citation type="journal article" date="2019" name="Int. J. Syst. Evol. Microbiol.">
        <title>The Global Catalogue of Microorganisms (GCM) 10K type strain sequencing project: providing services to taxonomists for standard genome sequencing and annotation.</title>
        <authorList>
            <consortium name="The Broad Institute Genomics Platform"/>
            <consortium name="The Broad Institute Genome Sequencing Center for Infectious Disease"/>
            <person name="Wu L."/>
            <person name="Ma J."/>
        </authorList>
    </citation>
    <scope>NUCLEOTIDE SEQUENCE [LARGE SCALE GENOMIC DNA]</scope>
    <source>
        <strain evidence="6 7">JCM 15478</strain>
    </source>
</reference>
<proteinExistence type="predicted"/>
<keyword evidence="4 5" id="KW-0472">Membrane</keyword>
<feature type="transmembrane region" description="Helical" evidence="5">
    <location>
        <begin position="47"/>
        <end position="80"/>
    </location>
</feature>
<evidence type="ECO:0000256" key="2">
    <source>
        <dbReference type="ARBA" id="ARBA00022692"/>
    </source>
</evidence>
<dbReference type="InterPro" id="IPR032808">
    <property type="entry name" value="DoxX"/>
</dbReference>
<gene>
    <name evidence="6" type="ORF">GCM10009801_22150</name>
</gene>
<evidence type="ECO:0000256" key="3">
    <source>
        <dbReference type="ARBA" id="ARBA00022989"/>
    </source>
</evidence>
<evidence type="ECO:0000256" key="4">
    <source>
        <dbReference type="ARBA" id="ARBA00023136"/>
    </source>
</evidence>
<feature type="transmembrane region" description="Helical" evidence="5">
    <location>
        <begin position="92"/>
        <end position="113"/>
    </location>
</feature>
<comment type="caution">
    <text evidence="6">The sequence shown here is derived from an EMBL/GenBank/DDBJ whole genome shotgun (WGS) entry which is preliminary data.</text>
</comment>
<protein>
    <recommendedName>
        <fullName evidence="8">DoxX family protein</fullName>
    </recommendedName>
</protein>
<dbReference type="RefSeq" id="WP_344526686.1">
    <property type="nucleotide sequence ID" value="NZ_BAAAPE010000007.1"/>
</dbReference>
<keyword evidence="2 5" id="KW-0812">Transmembrane</keyword>
<organism evidence="6 7">
    <name type="scientific">Streptomyces albiaxialis</name>
    <dbReference type="NCBI Taxonomy" id="329523"/>
    <lineage>
        <taxon>Bacteria</taxon>
        <taxon>Bacillati</taxon>
        <taxon>Actinomycetota</taxon>
        <taxon>Actinomycetes</taxon>
        <taxon>Kitasatosporales</taxon>
        <taxon>Streptomycetaceae</taxon>
        <taxon>Streptomyces</taxon>
    </lineage>
</organism>
<accession>A0ABN2VT21</accession>
<name>A0ABN2VT21_9ACTN</name>
<dbReference type="Pfam" id="PF13564">
    <property type="entry name" value="DoxX_2"/>
    <property type="match status" value="1"/>
</dbReference>
<keyword evidence="3 5" id="KW-1133">Transmembrane helix</keyword>
<evidence type="ECO:0008006" key="8">
    <source>
        <dbReference type="Google" id="ProtNLM"/>
    </source>
</evidence>
<evidence type="ECO:0000256" key="5">
    <source>
        <dbReference type="SAM" id="Phobius"/>
    </source>
</evidence>
<dbReference type="EMBL" id="BAAAPE010000007">
    <property type="protein sequence ID" value="GAA2071005.1"/>
    <property type="molecule type" value="Genomic_DNA"/>
</dbReference>
<keyword evidence="7" id="KW-1185">Reference proteome</keyword>
<evidence type="ECO:0000313" key="6">
    <source>
        <dbReference type="EMBL" id="GAA2071005.1"/>
    </source>
</evidence>
<comment type="subcellular location">
    <subcellularLocation>
        <location evidence="1">Membrane</location>
        <topology evidence="1">Multi-pass membrane protein</topology>
    </subcellularLocation>
</comment>
<sequence length="123" mass="12468">MFALHLAVFLVAAALAGAGGVLGLVGHDIPRRQAGALGVPGSWTRPMGALLSLGALGLLVGLAVPLAGTLGAVGLVAYFVCAYLVHVRARDWDLTLCTVYFLASVAALAVHLARHGASGAWDL</sequence>
<evidence type="ECO:0000313" key="7">
    <source>
        <dbReference type="Proteomes" id="UP001500016"/>
    </source>
</evidence>